<proteinExistence type="predicted"/>
<dbReference type="PANTHER" id="PTHR43040">
    <property type="entry name" value="RIBONUCLEASE D"/>
    <property type="match status" value="1"/>
</dbReference>
<dbReference type="SMART" id="SM00474">
    <property type="entry name" value="35EXOc"/>
    <property type="match status" value="1"/>
</dbReference>
<dbReference type="GO" id="GO:0008408">
    <property type="term" value="F:3'-5' exonuclease activity"/>
    <property type="evidence" value="ECO:0007669"/>
    <property type="project" value="InterPro"/>
</dbReference>
<dbReference type="EMBL" id="BEGY01000066">
    <property type="protein sequence ID" value="GAX81508.1"/>
    <property type="molecule type" value="Genomic_DNA"/>
</dbReference>
<feature type="compositionally biased region" description="Polar residues" evidence="1">
    <location>
        <begin position="45"/>
        <end position="54"/>
    </location>
</feature>
<evidence type="ECO:0000313" key="4">
    <source>
        <dbReference type="Proteomes" id="UP000232323"/>
    </source>
</evidence>
<feature type="domain" description="3'-5' exonuclease" evidence="2">
    <location>
        <begin position="65"/>
        <end position="321"/>
    </location>
</feature>
<gene>
    <name evidence="3" type="ORF">CEUSTIGMA_g8936.t1</name>
</gene>
<dbReference type="SUPFAM" id="SSF53098">
    <property type="entry name" value="Ribonuclease H-like"/>
    <property type="match status" value="1"/>
</dbReference>
<dbReference type="GO" id="GO:0006139">
    <property type="term" value="P:nucleobase-containing compound metabolic process"/>
    <property type="evidence" value="ECO:0007669"/>
    <property type="project" value="InterPro"/>
</dbReference>
<dbReference type="GO" id="GO:0003676">
    <property type="term" value="F:nucleic acid binding"/>
    <property type="evidence" value="ECO:0007669"/>
    <property type="project" value="InterPro"/>
</dbReference>
<dbReference type="InterPro" id="IPR002562">
    <property type="entry name" value="3'-5'_exonuclease_dom"/>
</dbReference>
<sequence length="378" mass="42332">MNCHLIQNYFNCTSRHSTKCASLPLSKVTSLILQNRGRASAEPEPSQNLEQYDSSAPIKLRSRDFQLVETPGQLQDMLKALSGAHTVAMDCEGVNLGHTGKLCLLQLAARKSSHAGASSSGTKIPLVQGKTDALKPASTPPVIPATRSAASAVSNTPVLKKGSQLQLFIVDIHKLQWRAFHYRLDPTDPSSLTLKSLLESSNYTKLVYDVRSDASNLLQQFDVRLRSMYDLQLAEVAVRQMRGVPAKWVLPLEKSLSNWLPRSSALEQDMLHGHYISKHYHQGNRMEVWQERPLKEELLHYAAADVRYLHLLQDVLDKILPPPLVQKVYSATISRIRTGNLPGLSRSSAPDIVRPSDVRQLTEQLRQREVEKRGELQR</sequence>
<dbReference type="Gene3D" id="3.30.420.10">
    <property type="entry name" value="Ribonuclease H-like superfamily/Ribonuclease H"/>
    <property type="match status" value="1"/>
</dbReference>
<dbReference type="STRING" id="1157962.A0A250XEJ5"/>
<comment type="caution">
    <text evidence="3">The sequence shown here is derived from an EMBL/GenBank/DDBJ whole genome shotgun (WGS) entry which is preliminary data.</text>
</comment>
<organism evidence="3 4">
    <name type="scientific">Chlamydomonas eustigma</name>
    <dbReference type="NCBI Taxonomy" id="1157962"/>
    <lineage>
        <taxon>Eukaryota</taxon>
        <taxon>Viridiplantae</taxon>
        <taxon>Chlorophyta</taxon>
        <taxon>core chlorophytes</taxon>
        <taxon>Chlorophyceae</taxon>
        <taxon>CS clade</taxon>
        <taxon>Chlamydomonadales</taxon>
        <taxon>Chlamydomonadaceae</taxon>
        <taxon>Chlamydomonas</taxon>
    </lineage>
</organism>
<dbReference type="Pfam" id="PF01612">
    <property type="entry name" value="DNA_pol_A_exo1"/>
    <property type="match status" value="1"/>
</dbReference>
<evidence type="ECO:0000256" key="1">
    <source>
        <dbReference type="SAM" id="MobiDB-lite"/>
    </source>
</evidence>
<dbReference type="Proteomes" id="UP000232323">
    <property type="component" value="Unassembled WGS sequence"/>
</dbReference>
<dbReference type="OrthoDB" id="26838at2759"/>
<keyword evidence="4" id="KW-1185">Reference proteome</keyword>
<reference evidence="3 4" key="1">
    <citation type="submission" date="2017-08" db="EMBL/GenBank/DDBJ databases">
        <title>Acidophilic green algal genome provides insights into adaptation to an acidic environment.</title>
        <authorList>
            <person name="Hirooka S."/>
            <person name="Hirose Y."/>
            <person name="Kanesaki Y."/>
            <person name="Higuchi S."/>
            <person name="Fujiwara T."/>
            <person name="Onuma R."/>
            <person name="Era A."/>
            <person name="Ohbayashi R."/>
            <person name="Uzuka A."/>
            <person name="Nozaki H."/>
            <person name="Yoshikawa H."/>
            <person name="Miyagishima S.Y."/>
        </authorList>
    </citation>
    <scope>NUCLEOTIDE SEQUENCE [LARGE SCALE GENOMIC DNA]</scope>
    <source>
        <strain evidence="3 4">NIES-2499</strain>
    </source>
</reference>
<name>A0A250XEJ5_9CHLO</name>
<evidence type="ECO:0000259" key="2">
    <source>
        <dbReference type="SMART" id="SM00474"/>
    </source>
</evidence>
<accession>A0A250XEJ5</accession>
<feature type="region of interest" description="Disordered" evidence="1">
    <location>
        <begin position="36"/>
        <end position="55"/>
    </location>
</feature>
<dbReference type="AlphaFoldDB" id="A0A250XEJ5"/>
<dbReference type="InterPro" id="IPR036397">
    <property type="entry name" value="RNaseH_sf"/>
</dbReference>
<dbReference type="PANTHER" id="PTHR43040:SF1">
    <property type="entry name" value="RIBONUCLEASE D"/>
    <property type="match status" value="1"/>
</dbReference>
<evidence type="ECO:0000313" key="3">
    <source>
        <dbReference type="EMBL" id="GAX81508.1"/>
    </source>
</evidence>
<dbReference type="InterPro" id="IPR012337">
    <property type="entry name" value="RNaseH-like_sf"/>
</dbReference>
<protein>
    <recommendedName>
        <fullName evidence="2">3'-5' exonuclease domain-containing protein</fullName>
    </recommendedName>
</protein>